<dbReference type="EMBL" id="MG373776">
    <property type="protein sequence ID" value="AVH79606.1"/>
    <property type="molecule type" value="Genomic_DNA"/>
</dbReference>
<feature type="domain" description="Aminoglycoside phosphotransferase" evidence="1">
    <location>
        <begin position="48"/>
        <end position="275"/>
    </location>
</feature>
<organism evidence="2">
    <name type="scientific">Nostoc sp. PCC 9205</name>
    <dbReference type="NCBI Taxonomy" id="2099383"/>
    <lineage>
        <taxon>Bacteria</taxon>
        <taxon>Bacillati</taxon>
        <taxon>Cyanobacteriota</taxon>
        <taxon>Cyanophyceae</taxon>
        <taxon>Nostocales</taxon>
        <taxon>Nostocaceae</taxon>
        <taxon>Nostoc</taxon>
    </lineage>
</organism>
<proteinExistence type="predicted"/>
<dbReference type="AlphaFoldDB" id="A0A2P0ZGM8"/>
<evidence type="ECO:0000259" key="1">
    <source>
        <dbReference type="Pfam" id="PF01636"/>
    </source>
</evidence>
<dbReference type="InterPro" id="IPR011009">
    <property type="entry name" value="Kinase-like_dom_sf"/>
</dbReference>
<dbReference type="SUPFAM" id="SSF56112">
    <property type="entry name" value="Protein kinase-like (PK-like)"/>
    <property type="match status" value="1"/>
</dbReference>
<sequence>MPFILSSKNIFEYLLQLGLCNEDTSNSAEIEVKPAKNFNLLVKCGSDRSLLVKQERLGAGGKTANEFLNEWQFHQLLRHFQKLNSMTSFVSEVVNFDQENSIIIYNYLLDYTDLDTFYRQEQSFPIEIARTLGTTLATLHRHTFNIQEYHDFISHTAEDISRPQFSHAVSAELLNRIEPEIFGLVPTNCLKFFVLYQRYDSLSIAVQELVSHAQLCCLTHNDLKLNNILLHHEWERSQTAVSQLATGDLRLIDWERSAWGDPAFDLGTLIASYLQIWLNSLVVDPSISLEASLRIAGTPLDKLQPSLIAMIRAYLNHFPITLEHYPDFLTRTIQYAGLALIQQIVGTIQHQKYFGNSSICLLQVAKSLLCRPETSFSSIFGITEAELKNSAYAIV</sequence>
<dbReference type="Gene3D" id="3.90.1200.10">
    <property type="match status" value="1"/>
</dbReference>
<name>A0A2P0ZGM8_9NOSO</name>
<accession>A0A2P0ZGM8</accession>
<reference evidence="2" key="1">
    <citation type="journal article" date="2018" name="Science">
        <title>Natural noncanonical protein splicing yields products with diverse ?-amino acid residues.</title>
        <authorList>
            <person name="Morinaka B.I."/>
            <person name="Lakis E."/>
            <person name="Verest M."/>
            <person name="Helf M.J."/>
            <person name="Scalvenzi T."/>
            <person name="Vagstad A.L."/>
            <person name="Sims J."/>
            <person name="Sunagawa S."/>
            <person name="Gugger M."/>
            <person name="Piel J."/>
        </authorList>
    </citation>
    <scope>NUCLEOTIDE SEQUENCE</scope>
    <source>
        <strain evidence="2">PCC 9205</strain>
    </source>
</reference>
<protein>
    <submittedName>
        <fullName evidence="2">Aminoglycoside phosphotranslferase</fullName>
    </submittedName>
</protein>
<evidence type="ECO:0000313" key="2">
    <source>
        <dbReference type="EMBL" id="AVH79606.1"/>
    </source>
</evidence>
<dbReference type="InterPro" id="IPR002575">
    <property type="entry name" value="Aminoglycoside_PTrfase"/>
</dbReference>
<dbReference type="Pfam" id="PF01636">
    <property type="entry name" value="APH"/>
    <property type="match status" value="1"/>
</dbReference>